<feature type="compositionally biased region" description="Basic residues" evidence="8">
    <location>
        <begin position="9"/>
        <end position="33"/>
    </location>
</feature>
<protein>
    <recommendedName>
        <fullName evidence="2">aspartate kinase</fullName>
        <ecNumber evidence="2">2.7.2.4</ecNumber>
    </recommendedName>
</protein>
<dbReference type="Gene3D" id="3.40.1160.10">
    <property type="entry name" value="Acetylglutamate kinase-like"/>
    <property type="match status" value="1"/>
</dbReference>
<dbReference type="Proteomes" id="UP000002805">
    <property type="component" value="Chromosome"/>
</dbReference>
<evidence type="ECO:0000256" key="1">
    <source>
        <dbReference type="ARBA" id="ARBA00010122"/>
    </source>
</evidence>
<evidence type="ECO:0000256" key="7">
    <source>
        <dbReference type="ARBA" id="ARBA00047872"/>
    </source>
</evidence>
<keyword evidence="5 10" id="KW-0418">Kinase</keyword>
<dbReference type="EMBL" id="CM000950">
    <property type="protein sequence ID" value="EDY67292.1"/>
    <property type="molecule type" value="Genomic_DNA"/>
</dbReference>
<comment type="similarity">
    <text evidence="1">Belongs to the aspartokinase family.</text>
</comment>
<dbReference type="GO" id="GO:0009089">
    <property type="term" value="P:lysine biosynthetic process via diaminopimelate"/>
    <property type="evidence" value="ECO:0007669"/>
    <property type="project" value="TreeGrafter"/>
</dbReference>
<keyword evidence="11" id="KW-1185">Reference proteome</keyword>
<evidence type="ECO:0000256" key="2">
    <source>
        <dbReference type="ARBA" id="ARBA00013059"/>
    </source>
</evidence>
<dbReference type="GO" id="GO:0009090">
    <property type="term" value="P:homoserine biosynthetic process"/>
    <property type="evidence" value="ECO:0007669"/>
    <property type="project" value="TreeGrafter"/>
</dbReference>
<evidence type="ECO:0000313" key="10">
    <source>
        <dbReference type="EMBL" id="EDY67292.1"/>
    </source>
</evidence>
<dbReference type="HOGENOM" id="CLU_009116_3_0_11"/>
<organism evidence="10 11">
    <name type="scientific">Streptomyces pristinaespiralis (strain ATCC 25486 / DSM 40338 / CBS 914.69 / JCM 4507 / KCC S-0507 / NBRC 13074 / NRRL 2958 / 5647)</name>
    <dbReference type="NCBI Taxonomy" id="457429"/>
    <lineage>
        <taxon>Bacteria</taxon>
        <taxon>Bacillati</taxon>
        <taxon>Actinomycetota</taxon>
        <taxon>Actinomycetes</taxon>
        <taxon>Kitasatosporales</taxon>
        <taxon>Streptomycetaceae</taxon>
        <taxon>Streptomyces</taxon>
    </lineage>
</organism>
<reference evidence="11" key="1">
    <citation type="submission" date="2008-02" db="EMBL/GenBank/DDBJ databases">
        <authorList>
            <consortium name="The Broad Institute Genome Sequencing Platform"/>
            <person name="Fischbach M."/>
            <person name="Ward D."/>
            <person name="Young S."/>
            <person name="Jaffe D."/>
            <person name="Gnerre S."/>
            <person name="Berlin A."/>
            <person name="Heiman D."/>
            <person name="Hepburn T."/>
            <person name="Sykes S."/>
            <person name="Alvarado L."/>
            <person name="Kodira C.D."/>
            <person name="Straight P."/>
            <person name="Clardy J."/>
            <person name="Hung D."/>
            <person name="Kolter R."/>
            <person name="Mekalanos J."/>
            <person name="Walker S."/>
            <person name="Walsh C.T."/>
            <person name="Lander E."/>
            <person name="Galagan J."/>
            <person name="Nusbaum C."/>
            <person name="Birren B."/>
        </authorList>
    </citation>
    <scope>NUCLEOTIDE SEQUENCE [LARGE SCALE GENOMIC DNA]</scope>
    <source>
        <strain evidence="11">ATCC 25486 / DSM 40338 / CBS 914.69 / JCM 4507 / NBRC 13074 / NRRL 2958 / 5647</strain>
    </source>
</reference>
<keyword evidence="3" id="KW-0808">Transferase</keyword>
<dbReference type="InterPro" id="IPR036393">
    <property type="entry name" value="AceGlu_kinase-like_sf"/>
</dbReference>
<feature type="domain" description="Aspartate/glutamate/uridylate kinase" evidence="9">
    <location>
        <begin position="41"/>
        <end position="265"/>
    </location>
</feature>
<dbReference type="EC" id="2.7.2.4" evidence="2"/>
<dbReference type="PANTHER" id="PTHR21499:SF3">
    <property type="entry name" value="ASPARTOKINASE"/>
    <property type="match status" value="1"/>
</dbReference>
<evidence type="ECO:0000256" key="5">
    <source>
        <dbReference type="ARBA" id="ARBA00022777"/>
    </source>
</evidence>
<name>B5HKD1_STRE2</name>
<keyword evidence="6" id="KW-0067">ATP-binding</keyword>
<evidence type="ECO:0000256" key="8">
    <source>
        <dbReference type="SAM" id="MobiDB-lite"/>
    </source>
</evidence>
<feature type="region of interest" description="Disordered" evidence="8">
    <location>
        <begin position="1"/>
        <end position="38"/>
    </location>
</feature>
<evidence type="ECO:0000259" key="9">
    <source>
        <dbReference type="Pfam" id="PF00696"/>
    </source>
</evidence>
<accession>B5HKD1</accession>
<dbReference type="Pfam" id="PF00696">
    <property type="entry name" value="AA_kinase"/>
    <property type="match status" value="1"/>
</dbReference>
<dbReference type="PANTHER" id="PTHR21499">
    <property type="entry name" value="ASPARTATE KINASE"/>
    <property type="match status" value="1"/>
</dbReference>
<evidence type="ECO:0000313" key="11">
    <source>
        <dbReference type="Proteomes" id="UP000002805"/>
    </source>
</evidence>
<dbReference type="SUPFAM" id="SSF53633">
    <property type="entry name" value="Carbamate kinase-like"/>
    <property type="match status" value="1"/>
</dbReference>
<proteinExistence type="inferred from homology"/>
<evidence type="ECO:0000256" key="4">
    <source>
        <dbReference type="ARBA" id="ARBA00022741"/>
    </source>
</evidence>
<dbReference type="InterPro" id="IPR001048">
    <property type="entry name" value="Asp/Glu/Uridylate_kinase"/>
</dbReference>
<evidence type="ECO:0000256" key="3">
    <source>
        <dbReference type="ARBA" id="ARBA00022679"/>
    </source>
</evidence>
<sequence length="400" mass="42618">MALAGLRQPPRRRRAQRHPGGRARPPARLHGGRHPVNGPEVLKFGGSTFRTHAAYEELAAGLEERVRRGGRPTAVVVSAMQGETEGLRGRLHEVNPRPEDATSAGMLATGDLLSAHLLAAALHRRGRTATVLAGHQLGLTTDNSYLWARVVRTDPAPLRRALAEHEVVVVPGGQAVDAEGRPTWLGKNSSDLSALAVARAVGSGVCEIHSDVDGIYTSDPHLIAGARILPRVSYNMAALMSLYGAKVLHRRAVQLALRHRIEIVLRYNRAPFSAGTTISAEGTQMSAVVFNQRSVVLGYPDDARADAAHNAFHGAGIDTVRLTGRPGVAVVGGYVDVEAVQRRAGVEPGREMGVPVAEVRGSKVTMHLAESGEDALHLAQRLHDGMDFPQPRDAVALAGV</sequence>
<dbReference type="GO" id="GO:0005829">
    <property type="term" value="C:cytosol"/>
    <property type="evidence" value="ECO:0007669"/>
    <property type="project" value="TreeGrafter"/>
</dbReference>
<dbReference type="AlphaFoldDB" id="B5HKD1"/>
<dbReference type="GO" id="GO:0005524">
    <property type="term" value="F:ATP binding"/>
    <property type="evidence" value="ECO:0007669"/>
    <property type="project" value="UniProtKB-KW"/>
</dbReference>
<keyword evidence="4" id="KW-0547">Nucleotide-binding</keyword>
<dbReference type="GO" id="GO:0004072">
    <property type="term" value="F:aspartate kinase activity"/>
    <property type="evidence" value="ECO:0007669"/>
    <property type="project" value="UniProtKB-EC"/>
</dbReference>
<dbReference type="eggNOG" id="COG0527">
    <property type="taxonomic scope" value="Bacteria"/>
</dbReference>
<reference evidence="11" key="2">
    <citation type="submission" date="2009-10" db="EMBL/GenBank/DDBJ databases">
        <title>The genome sequence of Streptomyces pristinaespiralis strain ATCC 25486.</title>
        <authorList>
            <consortium name="The Broad Institute Genome Sequencing Platform"/>
            <consortium name="Broad Institute Microbial Sequencing Center"/>
            <person name="Fischbach M."/>
            <person name="Godfrey P."/>
            <person name="Ward D."/>
            <person name="Young S."/>
            <person name="Zeng Q."/>
            <person name="Koehrsen M."/>
            <person name="Alvarado L."/>
            <person name="Berlin A.M."/>
            <person name="Bochicchio J."/>
            <person name="Borenstein D."/>
            <person name="Chapman S.B."/>
            <person name="Chen Z."/>
            <person name="Engels R."/>
            <person name="Freedman E."/>
            <person name="Gellesch M."/>
            <person name="Goldberg J."/>
            <person name="Griggs A."/>
            <person name="Gujja S."/>
            <person name="Heilman E.R."/>
            <person name="Heiman D.I."/>
            <person name="Hepburn T.A."/>
            <person name="Howarth C."/>
            <person name="Jen D."/>
            <person name="Larson L."/>
            <person name="Lewis B."/>
            <person name="Mehta T."/>
            <person name="Park D."/>
            <person name="Pearson M."/>
            <person name="Richards J."/>
            <person name="Roberts A."/>
            <person name="Saif S."/>
            <person name="Shea T.D."/>
            <person name="Shenoy N."/>
            <person name="Sisk P."/>
            <person name="Stolte C."/>
            <person name="Sykes S.N."/>
            <person name="Thomson T."/>
            <person name="Walk T."/>
            <person name="White J."/>
            <person name="Yandava C."/>
            <person name="Straight P."/>
            <person name="Clardy J."/>
            <person name="Hung D."/>
            <person name="Kolter R."/>
            <person name="Mekalanos J."/>
            <person name="Walker S."/>
            <person name="Walsh C.T."/>
            <person name="Wieland-Brown L.C."/>
            <person name="Haas B."/>
            <person name="Nusbaum C."/>
            <person name="Birren B."/>
        </authorList>
    </citation>
    <scope>NUCLEOTIDE SEQUENCE [LARGE SCALE GENOMIC DNA]</scope>
    <source>
        <strain evidence="11">ATCC 25486 / DSM 40338 / CBS 914.69 / JCM 4507 / NBRC 13074 / NRRL 2958 / 5647</strain>
    </source>
</reference>
<gene>
    <name evidence="10" type="ORF">SSDG_05620</name>
</gene>
<comment type="catalytic activity">
    <reaction evidence="7">
        <text>L-aspartate + ATP = 4-phospho-L-aspartate + ADP</text>
        <dbReference type="Rhea" id="RHEA:23776"/>
        <dbReference type="ChEBI" id="CHEBI:29991"/>
        <dbReference type="ChEBI" id="CHEBI:30616"/>
        <dbReference type="ChEBI" id="CHEBI:57535"/>
        <dbReference type="ChEBI" id="CHEBI:456216"/>
        <dbReference type="EC" id="2.7.2.4"/>
    </reaction>
</comment>
<evidence type="ECO:0000256" key="6">
    <source>
        <dbReference type="ARBA" id="ARBA00022840"/>
    </source>
</evidence>